<gene>
    <name evidence="3" type="ORF">RMCT_3561</name>
</gene>
<dbReference type="Proteomes" id="UP000069654">
    <property type="component" value="Unassembled WGS sequence"/>
</dbReference>
<accession>A0A100XHI4</accession>
<keyword evidence="1" id="KW-0812">Transmembrane</keyword>
<reference evidence="4" key="2">
    <citation type="submission" date="2016-02" db="EMBL/GenBank/DDBJ databases">
        <title>Draft genome sequence of five rapidly growing Mycobacterium species.</title>
        <authorList>
            <person name="Katahira K."/>
            <person name="Gotou Y."/>
            <person name="Iida K."/>
            <person name="Ogura Y."/>
            <person name="Hayashi T."/>
        </authorList>
    </citation>
    <scope>NUCLEOTIDE SEQUENCE [LARGE SCALE GENOMIC DNA]</scope>
    <source>
        <strain evidence="4">JCM6362</strain>
    </source>
</reference>
<feature type="domain" description="VWFA" evidence="2">
    <location>
        <begin position="88"/>
        <end position="161"/>
    </location>
</feature>
<proteinExistence type="predicted"/>
<comment type="caution">
    <text evidence="3">The sequence shown here is derived from an EMBL/GenBank/DDBJ whole genome shotgun (WGS) entry which is preliminary data.</text>
</comment>
<dbReference type="EMBL" id="BCTB01000047">
    <property type="protein sequence ID" value="GAT16592.1"/>
    <property type="molecule type" value="Genomic_DNA"/>
</dbReference>
<dbReference type="STRING" id="1797.RMCT_3561"/>
<dbReference type="InterPro" id="IPR036465">
    <property type="entry name" value="vWFA_dom_sf"/>
</dbReference>
<feature type="transmembrane region" description="Helical" evidence="1">
    <location>
        <begin position="6"/>
        <end position="31"/>
    </location>
</feature>
<protein>
    <recommendedName>
        <fullName evidence="2">VWFA domain-containing protein</fullName>
    </recommendedName>
</protein>
<dbReference type="SUPFAM" id="SSF53300">
    <property type="entry name" value="vWA-like"/>
    <property type="match status" value="1"/>
</dbReference>
<dbReference type="RefSeq" id="WP_003927726.1">
    <property type="nucleotide sequence ID" value="NZ_BCTB01000047.1"/>
</dbReference>
<dbReference type="Pfam" id="PF13519">
    <property type="entry name" value="VWA_2"/>
    <property type="match status" value="1"/>
</dbReference>
<feature type="transmembrane region" description="Helical" evidence="1">
    <location>
        <begin position="319"/>
        <end position="339"/>
    </location>
</feature>
<evidence type="ECO:0000259" key="2">
    <source>
        <dbReference type="Pfam" id="PF13519"/>
    </source>
</evidence>
<sequence length="354" mass="38629">MTYQPVLAPVVLIAIAIGLILVRMVGLYRALVRTGTGHYRTMVLRWGGLTLAVLALVFAATRPGFDLDDGEPPDQRPKAVALDPNLNVFFVVDRSVDSRVEDYGDRESRMAGIRADMEALVNEFPRARFALISFAAKASLEWPLSDDSWSLVSKIRGLSPYTLVAPDAMVRVDPAAAREVLGRQLRQASELFPESKNLVFYLGEGGPGSRVRDTSFDDIPDGAIAGGAVLGYGTDAGGPIPQGWIDGNKVYFSDPATNAPANSAIDESRLKQIASDLGVPYLHRAAGQSITPAVPAVESASPESDDDLHGSKFVERRELYWIFSLLASVLVLVEIVLTIREFRRNRMSRMRVQT</sequence>
<organism evidence="3 4">
    <name type="scientific">Mycolicibacterium thermoresistibile</name>
    <name type="common">Mycobacterium thermoresistibile</name>
    <dbReference type="NCBI Taxonomy" id="1797"/>
    <lineage>
        <taxon>Bacteria</taxon>
        <taxon>Bacillati</taxon>
        <taxon>Actinomycetota</taxon>
        <taxon>Actinomycetes</taxon>
        <taxon>Mycobacteriales</taxon>
        <taxon>Mycobacteriaceae</taxon>
        <taxon>Mycolicibacterium</taxon>
    </lineage>
</organism>
<reference evidence="3 4" key="1">
    <citation type="journal article" date="2016" name="Genome Announc.">
        <title>Draft Genome Sequences of Five Rapidly Growing Mycobacterium Species, M. thermoresistibile, M. fortuitum subsp. acetamidolyticum, M. canariasense, M. brisbanense, and M. novocastrense.</title>
        <authorList>
            <person name="Katahira K."/>
            <person name="Ogura Y."/>
            <person name="Gotoh Y."/>
            <person name="Hayashi T."/>
        </authorList>
    </citation>
    <scope>NUCLEOTIDE SEQUENCE [LARGE SCALE GENOMIC DNA]</scope>
    <source>
        <strain evidence="3 4">JCM6362</strain>
    </source>
</reference>
<feature type="transmembrane region" description="Helical" evidence="1">
    <location>
        <begin position="43"/>
        <end position="61"/>
    </location>
</feature>
<evidence type="ECO:0000313" key="3">
    <source>
        <dbReference type="EMBL" id="GAT16592.1"/>
    </source>
</evidence>
<dbReference type="OMA" id="MTFEPVL"/>
<dbReference type="InterPro" id="IPR002035">
    <property type="entry name" value="VWF_A"/>
</dbReference>
<keyword evidence="1" id="KW-0472">Membrane</keyword>
<evidence type="ECO:0000256" key="1">
    <source>
        <dbReference type="SAM" id="Phobius"/>
    </source>
</evidence>
<dbReference type="Gene3D" id="3.40.50.410">
    <property type="entry name" value="von Willebrand factor, type A domain"/>
    <property type="match status" value="1"/>
</dbReference>
<keyword evidence="1" id="KW-1133">Transmembrane helix</keyword>
<evidence type="ECO:0000313" key="4">
    <source>
        <dbReference type="Proteomes" id="UP000069654"/>
    </source>
</evidence>
<name>A0A100XHI4_MYCTH</name>
<dbReference type="OrthoDB" id="9814325at2"/>
<dbReference type="AlphaFoldDB" id="A0A100XHI4"/>